<organism evidence="2 3">
    <name type="scientific">Coemansia thaxteri</name>
    <dbReference type="NCBI Taxonomy" id="2663907"/>
    <lineage>
        <taxon>Eukaryota</taxon>
        <taxon>Fungi</taxon>
        <taxon>Fungi incertae sedis</taxon>
        <taxon>Zoopagomycota</taxon>
        <taxon>Kickxellomycotina</taxon>
        <taxon>Kickxellomycetes</taxon>
        <taxon>Kickxellales</taxon>
        <taxon>Kickxellaceae</taxon>
        <taxon>Coemansia</taxon>
    </lineage>
</organism>
<sequence>MDTAPMFSSPPRRPQQSSFVMREVSRSGGSREVSSRRRPEFRNLSDSSRASREAEQPWRKRFREQCMDRLSQARDNSFMLRRQLSHLSQSTGSEETCMPVDEVLSEEDICDVIRQEWVRFKAEMERESLEYGALDESIFEDVEDDYDSQLREYAEWEQYEQQLLAEEMMEADCVEAMAGLEDLEADF</sequence>
<feature type="region of interest" description="Disordered" evidence="1">
    <location>
        <begin position="1"/>
        <end position="57"/>
    </location>
</feature>
<keyword evidence="3" id="KW-1185">Reference proteome</keyword>
<reference evidence="2" key="1">
    <citation type="submission" date="2022-07" db="EMBL/GenBank/DDBJ databases">
        <title>Phylogenomic reconstructions and comparative analyses of Kickxellomycotina fungi.</title>
        <authorList>
            <person name="Reynolds N.K."/>
            <person name="Stajich J.E."/>
            <person name="Barry K."/>
            <person name="Grigoriev I.V."/>
            <person name="Crous P."/>
            <person name="Smith M.E."/>
        </authorList>
    </citation>
    <scope>NUCLEOTIDE SEQUENCE</scope>
    <source>
        <strain evidence="2">IMI 214461</strain>
    </source>
</reference>
<evidence type="ECO:0008006" key="4">
    <source>
        <dbReference type="Google" id="ProtNLM"/>
    </source>
</evidence>
<proteinExistence type="predicted"/>
<protein>
    <recommendedName>
        <fullName evidence="4">RPA-interacting protein N-terminal domain-containing protein</fullName>
    </recommendedName>
</protein>
<gene>
    <name evidence="2" type="ORF">H4R26_005153</name>
</gene>
<name>A0A9W8BG43_9FUNG</name>
<evidence type="ECO:0000256" key="1">
    <source>
        <dbReference type="SAM" id="MobiDB-lite"/>
    </source>
</evidence>
<feature type="compositionally biased region" description="Basic and acidic residues" evidence="1">
    <location>
        <begin position="33"/>
        <end position="57"/>
    </location>
</feature>
<dbReference type="OrthoDB" id="5587672at2759"/>
<comment type="caution">
    <text evidence="2">The sequence shown here is derived from an EMBL/GenBank/DDBJ whole genome shotgun (WGS) entry which is preliminary data.</text>
</comment>
<dbReference type="Proteomes" id="UP001150907">
    <property type="component" value="Unassembled WGS sequence"/>
</dbReference>
<evidence type="ECO:0000313" key="3">
    <source>
        <dbReference type="Proteomes" id="UP001150907"/>
    </source>
</evidence>
<evidence type="ECO:0000313" key="2">
    <source>
        <dbReference type="EMBL" id="KAJ1999233.1"/>
    </source>
</evidence>
<accession>A0A9W8BG43</accession>
<dbReference type="AlphaFoldDB" id="A0A9W8BG43"/>
<dbReference type="EMBL" id="JANBQF010000757">
    <property type="protein sequence ID" value="KAJ1999233.1"/>
    <property type="molecule type" value="Genomic_DNA"/>
</dbReference>